<sequence length="115" mass="13003">MSINNSMCKSRVKVQEAVKIYFGSSQIQKSKVVCSIQKYKVYSRLFYKSECKEKVDAAIAAFGPAITKGDRMVIRNKHINAGYQAAQLDPIKIATIESILSKKIQKETRTQHCLM</sequence>
<evidence type="ECO:0000313" key="2">
    <source>
        <dbReference type="Proteomes" id="UP001150238"/>
    </source>
</evidence>
<proteinExistence type="predicted"/>
<evidence type="ECO:0000313" key="1">
    <source>
        <dbReference type="EMBL" id="KAJ4463238.1"/>
    </source>
</evidence>
<organism evidence="1 2">
    <name type="scientific">Lentinula lateritia</name>
    <dbReference type="NCBI Taxonomy" id="40482"/>
    <lineage>
        <taxon>Eukaryota</taxon>
        <taxon>Fungi</taxon>
        <taxon>Dikarya</taxon>
        <taxon>Basidiomycota</taxon>
        <taxon>Agaricomycotina</taxon>
        <taxon>Agaricomycetes</taxon>
        <taxon>Agaricomycetidae</taxon>
        <taxon>Agaricales</taxon>
        <taxon>Marasmiineae</taxon>
        <taxon>Omphalotaceae</taxon>
        <taxon>Lentinula</taxon>
    </lineage>
</organism>
<dbReference type="AlphaFoldDB" id="A0A9W8ZP72"/>
<comment type="caution">
    <text evidence="1">The sequence shown here is derived from an EMBL/GenBank/DDBJ whole genome shotgun (WGS) entry which is preliminary data.</text>
</comment>
<reference evidence="1" key="1">
    <citation type="submission" date="2022-08" db="EMBL/GenBank/DDBJ databases">
        <authorList>
            <consortium name="DOE Joint Genome Institute"/>
            <person name="Min B."/>
            <person name="Riley R."/>
            <person name="Sierra-Patev S."/>
            <person name="Naranjo-Ortiz M."/>
            <person name="Looney B."/>
            <person name="Konkel Z."/>
            <person name="Slot J.C."/>
            <person name="Sakamoto Y."/>
            <person name="Steenwyk J.L."/>
            <person name="Rokas A."/>
            <person name="Carro J."/>
            <person name="Camarero S."/>
            <person name="Ferreira P."/>
            <person name="Molpeceres G."/>
            <person name="Ruiz-Duenas F.J."/>
            <person name="Serrano A."/>
            <person name="Henrissat B."/>
            <person name="Drula E."/>
            <person name="Hughes K.W."/>
            <person name="Mata J.L."/>
            <person name="Ishikawa N.K."/>
            <person name="Vargas-Isla R."/>
            <person name="Ushijima S."/>
            <person name="Smith C.A."/>
            <person name="Ahrendt S."/>
            <person name="Andreopoulos W."/>
            <person name="He G."/>
            <person name="Labutti K."/>
            <person name="Lipzen A."/>
            <person name="Ng V."/>
            <person name="Sandor L."/>
            <person name="Barry K."/>
            <person name="Martinez A.T."/>
            <person name="Xiao Y."/>
            <person name="Gibbons J.G."/>
            <person name="Terashima K."/>
            <person name="Hibbett D.S."/>
            <person name="Grigoriev I.V."/>
        </authorList>
    </citation>
    <scope>NUCLEOTIDE SEQUENCE</scope>
    <source>
        <strain evidence="1">Sp2 HRB7682 ss15</strain>
    </source>
</reference>
<protein>
    <submittedName>
        <fullName evidence="1">Uncharacterized protein</fullName>
    </submittedName>
</protein>
<dbReference type="Proteomes" id="UP001150238">
    <property type="component" value="Unassembled WGS sequence"/>
</dbReference>
<reference evidence="1" key="2">
    <citation type="journal article" date="2023" name="Proc. Natl. Acad. Sci. U.S.A.">
        <title>A global phylogenomic analysis of the shiitake genus Lentinula.</title>
        <authorList>
            <person name="Sierra-Patev S."/>
            <person name="Min B."/>
            <person name="Naranjo-Ortiz M."/>
            <person name="Looney B."/>
            <person name="Konkel Z."/>
            <person name="Slot J.C."/>
            <person name="Sakamoto Y."/>
            <person name="Steenwyk J.L."/>
            <person name="Rokas A."/>
            <person name="Carro J."/>
            <person name="Camarero S."/>
            <person name="Ferreira P."/>
            <person name="Molpeceres G."/>
            <person name="Ruiz-Duenas F.J."/>
            <person name="Serrano A."/>
            <person name="Henrissat B."/>
            <person name="Drula E."/>
            <person name="Hughes K.W."/>
            <person name="Mata J.L."/>
            <person name="Ishikawa N.K."/>
            <person name="Vargas-Isla R."/>
            <person name="Ushijima S."/>
            <person name="Smith C.A."/>
            <person name="Donoghue J."/>
            <person name="Ahrendt S."/>
            <person name="Andreopoulos W."/>
            <person name="He G."/>
            <person name="LaButti K."/>
            <person name="Lipzen A."/>
            <person name="Ng V."/>
            <person name="Riley R."/>
            <person name="Sandor L."/>
            <person name="Barry K."/>
            <person name="Martinez A.T."/>
            <person name="Xiao Y."/>
            <person name="Gibbons J.G."/>
            <person name="Terashima K."/>
            <person name="Grigoriev I.V."/>
            <person name="Hibbett D."/>
        </authorList>
    </citation>
    <scope>NUCLEOTIDE SEQUENCE</scope>
    <source>
        <strain evidence="1">Sp2 HRB7682 ss15</strain>
    </source>
</reference>
<gene>
    <name evidence="1" type="ORF">C8J55DRAFT_494484</name>
</gene>
<accession>A0A9W8ZP72</accession>
<dbReference type="EMBL" id="JANVFS010000081">
    <property type="protein sequence ID" value="KAJ4463238.1"/>
    <property type="molecule type" value="Genomic_DNA"/>
</dbReference>
<name>A0A9W8ZP72_9AGAR</name>